<name>A0A5P2H9K8_9BURK</name>
<dbReference type="RefSeq" id="WP_115952068.1">
    <property type="nucleotide sequence ID" value="NZ_CP044067.1"/>
</dbReference>
<sequence length="283" mass="30696">MSFAAMLVHVDEAEGTSARLTQAVALAEGFHAALIGLLSVDANESAWVYRHADGRRERQVPERSVAEACEQARHSFDTATETATFPVDWRVGEGAPEEAMLCEGRLADLLIVGQPRAIREDSGMMFRAQRRFVASVILGAGRPVLVLPRDARVSTNGTRVVVGWNGSRESARALHDALPWLTRAESVDVVQVLQARRHQRFEASPGSYAVAWLSRHGIHAALTELVAEASADVGALLLDFAHRRGADLIVCGAYGQGRLREDILGGVTDTLLRHTQVATLLAH</sequence>
<dbReference type="Gene3D" id="3.40.50.12370">
    <property type="match status" value="1"/>
</dbReference>
<dbReference type="InterPro" id="IPR006016">
    <property type="entry name" value="UspA"/>
</dbReference>
<protein>
    <submittedName>
        <fullName evidence="3">Universal stress protein</fullName>
    </submittedName>
</protein>
<reference evidence="3 4" key="1">
    <citation type="submission" date="2019-09" db="EMBL/GenBank/DDBJ databases">
        <title>FDA dAtabase for Regulatory Grade micrObial Sequences (FDA-ARGOS): Supporting development and validation of Infectious Disease Dx tests.</title>
        <authorList>
            <person name="Sciortino C."/>
            <person name="Tallon L."/>
            <person name="Sadzewicz L."/>
            <person name="Vavikolanu K."/>
            <person name="Mehta A."/>
            <person name="Aluvathingal J."/>
            <person name="Nadendla S."/>
            <person name="Nandy P."/>
            <person name="Geyer C."/>
            <person name="Yan Y."/>
            <person name="Sichtig H."/>
        </authorList>
    </citation>
    <scope>NUCLEOTIDE SEQUENCE [LARGE SCALE GENOMIC DNA]</scope>
    <source>
        <strain evidence="3 4">FDAARGOS_664</strain>
    </source>
</reference>
<comment type="similarity">
    <text evidence="1">Belongs to the universal stress protein A family.</text>
</comment>
<proteinExistence type="inferred from homology"/>
<dbReference type="InterPro" id="IPR006015">
    <property type="entry name" value="Universal_stress_UspA"/>
</dbReference>
<dbReference type="PANTHER" id="PTHR46268">
    <property type="entry name" value="STRESS RESPONSE PROTEIN NHAX"/>
    <property type="match status" value="1"/>
</dbReference>
<dbReference type="Pfam" id="PF00582">
    <property type="entry name" value="Usp"/>
    <property type="match status" value="1"/>
</dbReference>
<evidence type="ECO:0000313" key="4">
    <source>
        <dbReference type="Proteomes" id="UP000322822"/>
    </source>
</evidence>
<feature type="domain" description="UspA" evidence="2">
    <location>
        <begin position="159"/>
        <end position="281"/>
    </location>
</feature>
<dbReference type="SUPFAM" id="SSF52402">
    <property type="entry name" value="Adenine nucleotide alpha hydrolases-like"/>
    <property type="match status" value="2"/>
</dbReference>
<evidence type="ECO:0000313" key="3">
    <source>
        <dbReference type="EMBL" id="QET04398.1"/>
    </source>
</evidence>
<dbReference type="CDD" id="cd00293">
    <property type="entry name" value="USP-like"/>
    <property type="match status" value="1"/>
</dbReference>
<dbReference type="PRINTS" id="PR01438">
    <property type="entry name" value="UNVRSLSTRESS"/>
</dbReference>
<organism evidence="3 4">
    <name type="scientific">Cupriavidus pauculus</name>
    <dbReference type="NCBI Taxonomy" id="82633"/>
    <lineage>
        <taxon>Bacteria</taxon>
        <taxon>Pseudomonadati</taxon>
        <taxon>Pseudomonadota</taxon>
        <taxon>Betaproteobacteria</taxon>
        <taxon>Burkholderiales</taxon>
        <taxon>Burkholderiaceae</taxon>
        <taxon>Cupriavidus</taxon>
    </lineage>
</organism>
<gene>
    <name evidence="3" type="ORF">FOB72_19905</name>
</gene>
<evidence type="ECO:0000259" key="2">
    <source>
        <dbReference type="Pfam" id="PF00582"/>
    </source>
</evidence>
<dbReference type="OrthoDB" id="9804721at2"/>
<dbReference type="Proteomes" id="UP000322822">
    <property type="component" value="Chromosome 2"/>
</dbReference>
<dbReference type="EMBL" id="CP044067">
    <property type="protein sequence ID" value="QET04398.1"/>
    <property type="molecule type" value="Genomic_DNA"/>
</dbReference>
<dbReference type="AlphaFoldDB" id="A0A5P2H9K8"/>
<dbReference type="PANTHER" id="PTHR46268:SF15">
    <property type="entry name" value="UNIVERSAL STRESS PROTEIN HP_0031"/>
    <property type="match status" value="1"/>
</dbReference>
<accession>A0A5P2H9K8</accession>
<evidence type="ECO:0000256" key="1">
    <source>
        <dbReference type="ARBA" id="ARBA00008791"/>
    </source>
</evidence>